<dbReference type="PANTHER" id="PTHR19855:SF11">
    <property type="entry name" value="RIBOSOME BIOGENESIS PROTEIN WDR12"/>
    <property type="match status" value="1"/>
</dbReference>
<dbReference type="STRING" id="559304.G8YAG2"/>
<dbReference type="InParanoid" id="G8YAG2"/>
<comment type="subunit">
    <text evidence="6">Component of the NOP7 complex, composed of ERB1, NOP7 and YTM1. Within the NOP7 complex ERB1 appears to interact directly with NOP7 and YTM1. The NOP7 complex also associates with the 66S pre-ribosome.</text>
</comment>
<keyword evidence="2 6" id="KW-0698">rRNA processing</keyword>
<dbReference type="InterPro" id="IPR028599">
    <property type="entry name" value="WDR12/Ytm1"/>
</dbReference>
<evidence type="ECO:0000256" key="6">
    <source>
        <dbReference type="HAMAP-Rule" id="MF_03029"/>
    </source>
</evidence>
<dbReference type="SMART" id="SM00320">
    <property type="entry name" value="WD40"/>
    <property type="match status" value="7"/>
</dbReference>
<dbReference type="GO" id="GO:0030687">
    <property type="term" value="C:preribosome, large subunit precursor"/>
    <property type="evidence" value="ECO:0007669"/>
    <property type="project" value="UniProtKB-UniRule"/>
</dbReference>
<sequence>MTEDISQVKIKLVSKEEDETLRVPEAPLFVPVSLKRYGLSEVVNHLLGRDGQAEETRPISFDFLIGEKLLRTTLDDYLVKNGLSNETLLEVEYTRSALPPSFLAAFSNDDWISSLDIINRDSPSVQSSNMSLLEPKIISGSYDGVVRRYNMSGKVETQFVGHSGPVKAVSWISPTRIVSAGNDRQVRLWKTSLEGHLPDDENDTEVGKTLAILEGHKAPVSSLAVNSSTNRILSSGYDNVVCVWSTNYKDMSTVQASELDDKTLSTASKKRKKMAIQDESIRRRSPLAILEGHSQPVEQVIFDELDSSVAYSVSQDHTIKTWDLVTSRCVDTRTTGYSLLSIVQLPSLNLLACGSSARHINLYDPRISSNATEQTSNIKLTGHTNFVVGLSKCPYNDNMFASCSHDGTVKVWDVRSERPLYTITRESETPGTKNKVFAVSWDKEIGIVSGGSDKKIQINKGTDLVK</sequence>
<dbReference type="OrthoDB" id="10251381at2759"/>
<dbReference type="PROSITE" id="PS00678">
    <property type="entry name" value="WD_REPEATS_1"/>
    <property type="match status" value="1"/>
</dbReference>
<dbReference type="FunCoup" id="G8YAG2">
    <property type="interactions" value="1572"/>
</dbReference>
<dbReference type="CDD" id="cd00200">
    <property type="entry name" value="WD40"/>
    <property type="match status" value="1"/>
</dbReference>
<proteinExistence type="inferred from homology"/>
<dbReference type="PROSITE" id="PS50082">
    <property type="entry name" value="WD_REPEATS_2"/>
    <property type="match status" value="4"/>
</dbReference>
<keyword evidence="5 6" id="KW-0539">Nucleus</keyword>
<name>G8YAG2_PICSO</name>
<dbReference type="FunFam" id="2.130.10.10:FF:000706">
    <property type="entry name" value="Ribosome biogenesis protein YTM1"/>
    <property type="match status" value="1"/>
</dbReference>
<dbReference type="GO" id="GO:0005654">
    <property type="term" value="C:nucleoplasm"/>
    <property type="evidence" value="ECO:0007669"/>
    <property type="project" value="UniProtKB-SubCell"/>
</dbReference>
<evidence type="ECO:0000256" key="4">
    <source>
        <dbReference type="ARBA" id="ARBA00022737"/>
    </source>
</evidence>
<keyword evidence="3 7" id="KW-0853">WD repeat</keyword>
<dbReference type="OMA" id="WLEKNTI"/>
<dbReference type="GO" id="GO:0000466">
    <property type="term" value="P:maturation of 5.8S rRNA from tricistronic rRNA transcript (SSU-rRNA, 5.8S rRNA, LSU-rRNA)"/>
    <property type="evidence" value="ECO:0007669"/>
    <property type="project" value="UniProtKB-UniRule"/>
</dbReference>
<dbReference type="EMBL" id="FO082049">
    <property type="protein sequence ID" value="CCE83545.1"/>
    <property type="molecule type" value="Genomic_DNA"/>
</dbReference>
<feature type="domain" description="NLE" evidence="8">
    <location>
        <begin position="8"/>
        <end position="78"/>
    </location>
</feature>
<feature type="repeat" description="WD" evidence="7">
    <location>
        <begin position="159"/>
        <end position="190"/>
    </location>
</feature>
<dbReference type="GO" id="GO:0000463">
    <property type="term" value="P:maturation of LSU-rRNA from tricistronic rRNA transcript (SSU-rRNA, 5.8S rRNA, LSU-rRNA)"/>
    <property type="evidence" value="ECO:0007669"/>
    <property type="project" value="UniProtKB-UniRule"/>
</dbReference>
<dbReference type="InterPro" id="IPR012972">
    <property type="entry name" value="NLE"/>
</dbReference>
<dbReference type="HAMAP" id="MF_03029">
    <property type="entry name" value="WDR12"/>
    <property type="match status" value="1"/>
</dbReference>
<dbReference type="InterPro" id="IPR019775">
    <property type="entry name" value="WD40_repeat_CS"/>
</dbReference>
<dbReference type="HOGENOM" id="CLU_000288_57_0_1"/>
<evidence type="ECO:0000256" key="2">
    <source>
        <dbReference type="ARBA" id="ARBA00022552"/>
    </source>
</evidence>
<dbReference type="AlphaFoldDB" id="G8YAG2"/>
<dbReference type="PRINTS" id="PR00320">
    <property type="entry name" value="GPROTEINBRPT"/>
</dbReference>
<dbReference type="Pfam" id="PF00400">
    <property type="entry name" value="WD40"/>
    <property type="match status" value="4"/>
</dbReference>
<evidence type="ECO:0000256" key="5">
    <source>
        <dbReference type="ARBA" id="ARBA00023242"/>
    </source>
</evidence>
<organism evidence="9 11">
    <name type="scientific">Pichia sorbitophila (strain ATCC MYA-4447 / BCRC 22081 / CBS 7064 / NBRC 10061 / NRRL Y-12695)</name>
    <name type="common">Hybrid yeast</name>
    <dbReference type="NCBI Taxonomy" id="559304"/>
    <lineage>
        <taxon>Eukaryota</taxon>
        <taxon>Fungi</taxon>
        <taxon>Dikarya</taxon>
        <taxon>Ascomycota</taxon>
        <taxon>Saccharomycotina</taxon>
        <taxon>Pichiomycetes</taxon>
        <taxon>Debaryomycetaceae</taxon>
        <taxon>Millerozyma</taxon>
    </lineage>
</organism>
<dbReference type="PANTHER" id="PTHR19855">
    <property type="entry name" value="WD40 REPEAT PROTEIN 12, 37"/>
    <property type="match status" value="1"/>
</dbReference>
<feature type="repeat" description="WD" evidence="7">
    <location>
        <begin position="213"/>
        <end position="254"/>
    </location>
</feature>
<reference evidence="11" key="2">
    <citation type="journal article" date="2012" name="G3 (Bethesda)">
        <title>Pichia sorbitophila, an interspecies yeast hybrid reveals early steps of genome resolution following polyploidization.</title>
        <authorList>
            <person name="Leh Louis V."/>
            <person name="Despons L."/>
            <person name="Friedrich A."/>
            <person name="Martin T."/>
            <person name="Durrens P."/>
            <person name="Casaregola S."/>
            <person name="Neuveglise C."/>
            <person name="Fairhead C."/>
            <person name="Marck C."/>
            <person name="Cruz J.A."/>
            <person name="Straub M.L."/>
            <person name="Kugler V."/>
            <person name="Sacerdot C."/>
            <person name="Uzunov Z."/>
            <person name="Thierry A."/>
            <person name="Weiss S."/>
            <person name="Bleykasten C."/>
            <person name="De Montigny J."/>
            <person name="Jacques N."/>
            <person name="Jung P."/>
            <person name="Lemaire M."/>
            <person name="Mallet S."/>
            <person name="Morel G."/>
            <person name="Richard G.F."/>
            <person name="Sarkar A."/>
            <person name="Savel G."/>
            <person name="Schacherer J."/>
            <person name="Seret M.L."/>
            <person name="Talla E."/>
            <person name="Samson G."/>
            <person name="Jubin C."/>
            <person name="Poulain J."/>
            <person name="Vacherie B."/>
            <person name="Barbe V."/>
            <person name="Pelletier E."/>
            <person name="Sherman D.J."/>
            <person name="Westhof E."/>
            <person name="Weissenbach J."/>
            <person name="Baret P.V."/>
            <person name="Wincker P."/>
            <person name="Gaillardin C."/>
            <person name="Dujon B."/>
            <person name="Souciet J.L."/>
        </authorList>
    </citation>
    <scope>NUCLEOTIDE SEQUENCE [LARGE SCALE GENOMIC DNA]</scope>
    <source>
        <strain evidence="11">ATCC MYA-4447 / BCRC 22081 / CBS 7064 / NBRC 10061 / NRRL Y-12695</strain>
    </source>
</reference>
<dbReference type="Proteomes" id="UP000005222">
    <property type="component" value="Chromosome K"/>
</dbReference>
<protein>
    <recommendedName>
        <fullName evidence="6">Ribosome biogenesis protein YTM1</fullName>
    </recommendedName>
</protein>
<evidence type="ECO:0000313" key="11">
    <source>
        <dbReference type="Proteomes" id="UP000005222"/>
    </source>
</evidence>
<dbReference type="GO" id="GO:0043021">
    <property type="term" value="F:ribonucleoprotein complex binding"/>
    <property type="evidence" value="ECO:0007669"/>
    <property type="project" value="UniProtKB-UniRule"/>
</dbReference>
<comment type="similarity">
    <text evidence="6">Belongs to the WD repeat WDR12/YTM1 family.</text>
</comment>
<evidence type="ECO:0000256" key="7">
    <source>
        <dbReference type="PROSITE-ProRule" id="PRU00221"/>
    </source>
</evidence>
<keyword evidence="1 6" id="KW-0690">Ribosome biogenesis</keyword>
<dbReference type="Pfam" id="PF08154">
    <property type="entry name" value="NLE"/>
    <property type="match status" value="1"/>
</dbReference>
<dbReference type="PROSITE" id="PS50294">
    <property type="entry name" value="WD_REPEATS_REGION"/>
    <property type="match status" value="3"/>
</dbReference>
<comment type="function">
    <text evidence="6">Component of the NOP7 complex, which is required for maturation of the 25S and 5.8S ribosomal RNAs and formation of the 60S ribosome.</text>
</comment>
<accession>G8YAG2</accession>
<evidence type="ECO:0000313" key="9">
    <source>
        <dbReference type="EMBL" id="CCE83545.1"/>
    </source>
</evidence>
<evidence type="ECO:0000256" key="3">
    <source>
        <dbReference type="ARBA" id="ARBA00022574"/>
    </source>
</evidence>
<feature type="repeat" description="WD" evidence="7">
    <location>
        <begin position="380"/>
        <end position="422"/>
    </location>
</feature>
<keyword evidence="4" id="KW-0677">Repeat</keyword>
<dbReference type="SUPFAM" id="SSF50978">
    <property type="entry name" value="WD40 repeat-like"/>
    <property type="match status" value="1"/>
</dbReference>
<evidence type="ECO:0000259" key="8">
    <source>
        <dbReference type="Pfam" id="PF08154"/>
    </source>
</evidence>
<dbReference type="InterPro" id="IPR036322">
    <property type="entry name" value="WD40_repeat_dom_sf"/>
</dbReference>
<dbReference type="InterPro" id="IPR020472">
    <property type="entry name" value="WD40_PAC1"/>
</dbReference>
<evidence type="ECO:0000313" key="10">
    <source>
        <dbReference type="EMBL" id="CCE84576.1"/>
    </source>
</evidence>
<dbReference type="EMBL" id="FO082048">
    <property type="protein sequence ID" value="CCE84576.1"/>
    <property type="molecule type" value="Genomic_DNA"/>
</dbReference>
<comment type="subcellular location">
    <subcellularLocation>
        <location evidence="6">Nucleus</location>
        <location evidence="6">Nucleolus</location>
    </subcellularLocation>
    <subcellularLocation>
        <location evidence="6">Nucleus</location>
        <location evidence="6">Nucleoplasm</location>
    </subcellularLocation>
</comment>
<dbReference type="Gene3D" id="2.130.10.10">
    <property type="entry name" value="YVTN repeat-like/Quinoprotein amine dehydrogenase"/>
    <property type="match status" value="1"/>
</dbReference>
<dbReference type="InterPro" id="IPR001680">
    <property type="entry name" value="WD40_rpt"/>
</dbReference>
<keyword evidence="11" id="KW-1185">Reference proteome</keyword>
<dbReference type="InterPro" id="IPR015943">
    <property type="entry name" value="WD40/YVTN_repeat-like_dom_sf"/>
</dbReference>
<evidence type="ECO:0000256" key="1">
    <source>
        <dbReference type="ARBA" id="ARBA00022517"/>
    </source>
</evidence>
<reference evidence="9" key="1">
    <citation type="submission" date="2011-10" db="EMBL/GenBank/DDBJ databases">
        <authorList>
            <person name="Genoscope - CEA"/>
        </authorList>
    </citation>
    <scope>NUCLEOTIDE SEQUENCE</scope>
</reference>
<dbReference type="eggNOG" id="KOG0313">
    <property type="taxonomic scope" value="Eukaryota"/>
</dbReference>
<feature type="repeat" description="WD" evidence="7">
    <location>
        <begin position="290"/>
        <end position="332"/>
    </location>
</feature>
<gene>
    <name evidence="9" type="primary">Piso0_004124</name>
    <name evidence="6" type="synonym">YTM1</name>
    <name evidence="9" type="ORF">GNLVRS01_PISO0K09976g</name>
    <name evidence="10" type="ORF">GNLVRS01_PISO0L09977g</name>
</gene>
<dbReference type="GO" id="GO:0070545">
    <property type="term" value="C:PeBoW complex"/>
    <property type="evidence" value="ECO:0007669"/>
    <property type="project" value="TreeGrafter"/>
</dbReference>
<dbReference type="Proteomes" id="UP000005222">
    <property type="component" value="Chromosome L"/>
</dbReference>